<dbReference type="AlphaFoldDB" id="A0AAD6SR66"/>
<protein>
    <submittedName>
        <fullName evidence="1">Uncharacterized protein</fullName>
    </submittedName>
</protein>
<gene>
    <name evidence="1" type="ORF">C8F04DRAFT_1040662</name>
</gene>
<organism evidence="1 2">
    <name type="scientific">Mycena alexandri</name>
    <dbReference type="NCBI Taxonomy" id="1745969"/>
    <lineage>
        <taxon>Eukaryota</taxon>
        <taxon>Fungi</taxon>
        <taxon>Dikarya</taxon>
        <taxon>Basidiomycota</taxon>
        <taxon>Agaricomycotina</taxon>
        <taxon>Agaricomycetes</taxon>
        <taxon>Agaricomycetidae</taxon>
        <taxon>Agaricales</taxon>
        <taxon>Marasmiineae</taxon>
        <taxon>Mycenaceae</taxon>
        <taxon>Mycena</taxon>
    </lineage>
</organism>
<reference evidence="1" key="1">
    <citation type="submission" date="2023-03" db="EMBL/GenBank/DDBJ databases">
        <title>Massive genome expansion in bonnet fungi (Mycena s.s.) driven by repeated elements and novel gene families across ecological guilds.</title>
        <authorList>
            <consortium name="Lawrence Berkeley National Laboratory"/>
            <person name="Harder C.B."/>
            <person name="Miyauchi S."/>
            <person name="Viragh M."/>
            <person name="Kuo A."/>
            <person name="Thoen E."/>
            <person name="Andreopoulos B."/>
            <person name="Lu D."/>
            <person name="Skrede I."/>
            <person name="Drula E."/>
            <person name="Henrissat B."/>
            <person name="Morin E."/>
            <person name="Kohler A."/>
            <person name="Barry K."/>
            <person name="LaButti K."/>
            <person name="Morin E."/>
            <person name="Salamov A."/>
            <person name="Lipzen A."/>
            <person name="Mereny Z."/>
            <person name="Hegedus B."/>
            <person name="Baldrian P."/>
            <person name="Stursova M."/>
            <person name="Weitz H."/>
            <person name="Taylor A."/>
            <person name="Grigoriev I.V."/>
            <person name="Nagy L.G."/>
            <person name="Martin F."/>
            <person name="Kauserud H."/>
        </authorList>
    </citation>
    <scope>NUCLEOTIDE SEQUENCE</scope>
    <source>
        <strain evidence="1">CBHHK200</strain>
    </source>
</reference>
<evidence type="ECO:0000313" key="1">
    <source>
        <dbReference type="EMBL" id="KAJ7032145.1"/>
    </source>
</evidence>
<proteinExistence type="predicted"/>
<keyword evidence="2" id="KW-1185">Reference proteome</keyword>
<sequence length="219" mass="24499">MAGGRSNKHRLYISLLYRQNADNFHWAITLGPRIEQPNSKDSVRYDAANTITSEWNGVQPVPWRYRYDPVDPLLDMKLVARILIAKLPSNTSFEDWATTIHQTCRAVPLVQNNSAWTCRIWAIQALCALRALGGAFSTIPDVQDGNPDEAEIVAFAQIQKARLLAGEVKAGDIHAIALFDMRRQRRDSVFRRPTPSGFKAEKGRKEASDVPDVVLSSAV</sequence>
<comment type="caution">
    <text evidence="1">The sequence shown here is derived from an EMBL/GenBank/DDBJ whole genome shotgun (WGS) entry which is preliminary data.</text>
</comment>
<dbReference type="Proteomes" id="UP001218188">
    <property type="component" value="Unassembled WGS sequence"/>
</dbReference>
<dbReference type="EMBL" id="JARJCM010000075">
    <property type="protein sequence ID" value="KAJ7032145.1"/>
    <property type="molecule type" value="Genomic_DNA"/>
</dbReference>
<dbReference type="InterPro" id="IPR054208">
    <property type="entry name" value="DUF6914"/>
</dbReference>
<evidence type="ECO:0000313" key="2">
    <source>
        <dbReference type="Proteomes" id="UP001218188"/>
    </source>
</evidence>
<accession>A0AAD6SR66</accession>
<name>A0AAD6SR66_9AGAR</name>
<dbReference type="Pfam" id="PF21858">
    <property type="entry name" value="DUF6914"/>
    <property type="match status" value="1"/>
</dbReference>